<dbReference type="Pfam" id="PF04607">
    <property type="entry name" value="RelA_SpoT"/>
    <property type="match status" value="1"/>
</dbReference>
<reference evidence="3 4" key="1">
    <citation type="submission" date="2016-05" db="EMBL/GenBank/DDBJ databases">
        <title>Comparative analysis of secretome profiles of manganese(II)-oxidizing ascomycete fungi.</title>
        <authorList>
            <consortium name="DOE Joint Genome Institute"/>
            <person name="Zeiner C.A."/>
            <person name="Purvine S.O."/>
            <person name="Zink E.M."/>
            <person name="Wu S."/>
            <person name="Pasa-Tolic L."/>
            <person name="Chaput D.L."/>
            <person name="Haridas S."/>
            <person name="Grigoriev I.V."/>
            <person name="Santelli C.M."/>
            <person name="Hansel C.M."/>
        </authorList>
    </citation>
    <scope>NUCLEOTIDE SEQUENCE [LARGE SCALE GENOMIC DNA]</scope>
    <source>
        <strain evidence="3 4">AP3s5-JAC2a</strain>
    </source>
</reference>
<dbReference type="GeneID" id="28763723"/>
<name>A0A177CCD6_9PLEO</name>
<feature type="region of interest" description="Disordered" evidence="1">
    <location>
        <begin position="131"/>
        <end position="156"/>
    </location>
</feature>
<dbReference type="STRING" id="1460663.A0A177CCD6"/>
<dbReference type="Gene3D" id="3.30.460.10">
    <property type="entry name" value="Beta Polymerase, domain 2"/>
    <property type="match status" value="1"/>
</dbReference>
<dbReference type="PANTHER" id="PTHR41773">
    <property type="entry name" value="GTP PYROPHOSPHATASE-RELATED"/>
    <property type="match status" value="1"/>
</dbReference>
<dbReference type="OrthoDB" id="4719016at2759"/>
<dbReference type="SUPFAM" id="SSF81301">
    <property type="entry name" value="Nucleotidyltransferase"/>
    <property type="match status" value="1"/>
</dbReference>
<evidence type="ECO:0000313" key="4">
    <source>
        <dbReference type="Proteomes" id="UP000077069"/>
    </source>
</evidence>
<dbReference type="InterPro" id="IPR007685">
    <property type="entry name" value="RelA_SpoT"/>
</dbReference>
<feature type="domain" description="RelA/SpoT" evidence="2">
    <location>
        <begin position="61"/>
        <end position="237"/>
    </location>
</feature>
<accession>A0A177CCD6</accession>
<dbReference type="CDD" id="cd05399">
    <property type="entry name" value="NT_Rel-Spo_like"/>
    <property type="match status" value="1"/>
</dbReference>
<protein>
    <recommendedName>
        <fullName evidence="2">RelA/SpoT domain-containing protein</fullName>
    </recommendedName>
</protein>
<dbReference type="Proteomes" id="UP000077069">
    <property type="component" value="Unassembled WGS sequence"/>
</dbReference>
<dbReference type="EMBL" id="KV441553">
    <property type="protein sequence ID" value="OAG04469.1"/>
    <property type="molecule type" value="Genomic_DNA"/>
</dbReference>
<dbReference type="RefSeq" id="XP_018034834.1">
    <property type="nucleotide sequence ID" value="XM_018180237.1"/>
</dbReference>
<keyword evidence="4" id="KW-1185">Reference proteome</keyword>
<dbReference type="SMART" id="SM00954">
    <property type="entry name" value="RelA_SpoT"/>
    <property type="match status" value="1"/>
</dbReference>
<gene>
    <name evidence="3" type="ORF">CC84DRAFT_1176683</name>
</gene>
<dbReference type="GO" id="GO:0015969">
    <property type="term" value="P:guanosine tetraphosphate metabolic process"/>
    <property type="evidence" value="ECO:0007669"/>
    <property type="project" value="InterPro"/>
</dbReference>
<evidence type="ECO:0000256" key="1">
    <source>
        <dbReference type="SAM" id="MobiDB-lite"/>
    </source>
</evidence>
<sequence>MASDQATSPRHSEVPIVVENFLRYYSFEHYECLAQRVENKLKKRFGELKNEERLQPWATAYRAKTRESLREKVMVRHSEVNFSSTEQIKKDMWDLAGVRVILYFPSDDEHSKVRDIIRKIWREENIETRNHKNRVQHSNGDRGAEKRTRRVKHSSIHQPIMVPENGGEYKKTPKQYEPRNVGYTGIHYICQMEATQEDRPRFKWKYEVGDQVEIQVVSALTHAWATAGHDLLYKSSLFGEPTPEEHRVYDALNGLIQSGDLLLEQFQSMVHGRTYRPFESPHELGVHLGNADVLQDLKEKPMPPSEGLEILLRFLRHPSVGKDCPFKLRGALKRLGYPTGIVPKKSIDQFQPKFECVHEMELVVCLFADNLPTPDPNTSSEDLASDKLCRIMMSALKLLQSFFPLPEEANAYLRSLQLDSEEKISMDFVLSSSNRQIILAGDGNEDTDTKDLRPAWKWFKKQTNDASSICGLVFRVAEMEILGEVKFQTLLDDLKIGSLSRSSTTETEEFFEDTHVSPDLGY</sequence>
<evidence type="ECO:0000259" key="2">
    <source>
        <dbReference type="SMART" id="SM00954"/>
    </source>
</evidence>
<dbReference type="InterPro" id="IPR043519">
    <property type="entry name" value="NT_sf"/>
</dbReference>
<dbReference type="PANTHER" id="PTHR41773:SF1">
    <property type="entry name" value="RELA_SPOT DOMAIN-CONTAINING PROTEIN"/>
    <property type="match status" value="1"/>
</dbReference>
<dbReference type="InParanoid" id="A0A177CCD6"/>
<dbReference type="AlphaFoldDB" id="A0A177CCD6"/>
<evidence type="ECO:0000313" key="3">
    <source>
        <dbReference type="EMBL" id="OAG04469.1"/>
    </source>
</evidence>
<proteinExistence type="predicted"/>
<organism evidence="3 4">
    <name type="scientific">Paraphaeosphaeria sporulosa</name>
    <dbReference type="NCBI Taxonomy" id="1460663"/>
    <lineage>
        <taxon>Eukaryota</taxon>
        <taxon>Fungi</taxon>
        <taxon>Dikarya</taxon>
        <taxon>Ascomycota</taxon>
        <taxon>Pezizomycotina</taxon>
        <taxon>Dothideomycetes</taxon>
        <taxon>Pleosporomycetidae</taxon>
        <taxon>Pleosporales</taxon>
        <taxon>Massarineae</taxon>
        <taxon>Didymosphaeriaceae</taxon>
        <taxon>Paraphaeosphaeria</taxon>
    </lineage>
</organism>